<sequence length="90" mass="9946">MKTATMPALRVEPELRQAAEEILRPGETLSAFVEESLRRNVEFRRTQQEFIARGLASGDAARKSGVYVSSEEVLQELDNILAQAKANAGK</sequence>
<dbReference type="AlphaFoldDB" id="A0A1J5TL16"/>
<comment type="caution">
    <text evidence="1">The sequence shown here is derived from an EMBL/GenBank/DDBJ whole genome shotgun (WGS) entry which is preliminary data.</text>
</comment>
<proteinExistence type="predicted"/>
<evidence type="ECO:0008006" key="2">
    <source>
        <dbReference type="Google" id="ProtNLM"/>
    </source>
</evidence>
<name>A0A1J5TL16_9ZZZZ</name>
<dbReference type="EMBL" id="MLJW01000006">
    <property type="protein sequence ID" value="OIR16989.1"/>
    <property type="molecule type" value="Genomic_DNA"/>
</dbReference>
<gene>
    <name evidence="1" type="ORF">GALL_28100</name>
</gene>
<organism evidence="1">
    <name type="scientific">mine drainage metagenome</name>
    <dbReference type="NCBI Taxonomy" id="410659"/>
    <lineage>
        <taxon>unclassified sequences</taxon>
        <taxon>metagenomes</taxon>
        <taxon>ecological metagenomes</taxon>
    </lineage>
</organism>
<evidence type="ECO:0000313" key="1">
    <source>
        <dbReference type="EMBL" id="OIR16989.1"/>
    </source>
</evidence>
<protein>
    <recommendedName>
        <fullName evidence="2">Prevent-host-death protein</fullName>
    </recommendedName>
</protein>
<reference evidence="1" key="1">
    <citation type="submission" date="2016-10" db="EMBL/GenBank/DDBJ databases">
        <title>Sequence of Gallionella enrichment culture.</title>
        <authorList>
            <person name="Poehlein A."/>
            <person name="Muehling M."/>
            <person name="Daniel R."/>
        </authorList>
    </citation>
    <scope>NUCLEOTIDE SEQUENCE</scope>
</reference>
<dbReference type="NCBIfam" id="NF041551">
    <property type="entry name" value="YlcI_YnfO_N"/>
    <property type="match status" value="1"/>
</dbReference>
<accession>A0A1J5TL16</accession>